<evidence type="ECO:0000313" key="2">
    <source>
        <dbReference type="Proteomes" id="UP000030665"/>
    </source>
</evidence>
<evidence type="ECO:0000313" key="1">
    <source>
        <dbReference type="EMBL" id="CDW53688.1"/>
    </source>
</evidence>
<gene>
    <name evidence="1" type="ORF">TTRE_0000195301</name>
</gene>
<accession>A0A077Z1Y5</accession>
<dbReference type="AlphaFoldDB" id="A0A077Z1Y5"/>
<sequence length="429" mass="48786">MSNAFDFSRFLEVSDLCNHCRSPAGETIAKILNLLARFAKELRLDTIAETIFVLTGQEYADDDIRSVATEDHVLIDQKVTFASGDQPPNLEYFITDTAEYPRFIAYPFDHYGDKGKVAYRASLLRFIDPGRFFVQLIGETDGKMELLKKHSAFWFPAARYLKEEMACLLYDEEKRIYSRAKLACFCGNGVGLFVLVDEDRSCLSAVKNAYLIPKAIFSSPVKVFQVRLSFVRPVSEHLWATDCVQAVRNYLHNNSLEIVFTDVNVETGSGSVYADNGRNSLFDLFIKVEGVLLDIDEIASVWRRGFLGQLIPSYADGFKLVNDAVEAQTVRRFRGEREKLKYELKSKERFGDDGSIVPVEALLFFARYHHKAVILFFSKRRGAKDVAEWYTEYMRATDGMEEVAQALEEDHACFDVVPELSYIVLGSPL</sequence>
<name>A0A077Z1Y5_TRITR</name>
<organism evidence="1 2">
    <name type="scientific">Trichuris trichiura</name>
    <name type="common">Whipworm</name>
    <name type="synonym">Trichocephalus trichiurus</name>
    <dbReference type="NCBI Taxonomy" id="36087"/>
    <lineage>
        <taxon>Eukaryota</taxon>
        <taxon>Metazoa</taxon>
        <taxon>Ecdysozoa</taxon>
        <taxon>Nematoda</taxon>
        <taxon>Enoplea</taxon>
        <taxon>Dorylaimia</taxon>
        <taxon>Trichinellida</taxon>
        <taxon>Trichuridae</taxon>
        <taxon>Trichuris</taxon>
    </lineage>
</organism>
<protein>
    <submittedName>
        <fullName evidence="1">Uncharacterized protein</fullName>
    </submittedName>
</protein>
<keyword evidence="2" id="KW-1185">Reference proteome</keyword>
<dbReference type="OrthoDB" id="10325109at2759"/>
<dbReference type="EMBL" id="HG805863">
    <property type="protein sequence ID" value="CDW53688.1"/>
    <property type="molecule type" value="Genomic_DNA"/>
</dbReference>
<proteinExistence type="predicted"/>
<dbReference type="Proteomes" id="UP000030665">
    <property type="component" value="Unassembled WGS sequence"/>
</dbReference>
<reference evidence="1" key="1">
    <citation type="submission" date="2014-01" db="EMBL/GenBank/DDBJ databases">
        <authorList>
            <person name="Aslett M."/>
        </authorList>
    </citation>
    <scope>NUCLEOTIDE SEQUENCE</scope>
</reference>
<reference evidence="1" key="2">
    <citation type="submission" date="2014-03" db="EMBL/GenBank/DDBJ databases">
        <title>The whipworm genome and dual-species transcriptomics of an intimate host-pathogen interaction.</title>
        <authorList>
            <person name="Foth B.J."/>
            <person name="Tsai I.J."/>
            <person name="Reid A.J."/>
            <person name="Bancroft A.J."/>
            <person name="Nichol S."/>
            <person name="Tracey A."/>
            <person name="Holroyd N."/>
            <person name="Cotton J.A."/>
            <person name="Stanley E.J."/>
            <person name="Zarowiecki M."/>
            <person name="Liu J.Z."/>
            <person name="Huckvale T."/>
            <person name="Cooper P.J."/>
            <person name="Grencis R.K."/>
            <person name="Berriman M."/>
        </authorList>
    </citation>
    <scope>NUCLEOTIDE SEQUENCE [LARGE SCALE GENOMIC DNA]</scope>
</reference>